<dbReference type="GO" id="GO:0004605">
    <property type="term" value="F:phosphatidate cytidylyltransferase activity"/>
    <property type="evidence" value="ECO:0007669"/>
    <property type="project" value="UniProtKB-EC"/>
</dbReference>
<dbReference type="PANTHER" id="PTHR46382">
    <property type="entry name" value="PHOSPHATIDATE CYTIDYLYLTRANSFERASE"/>
    <property type="match status" value="1"/>
</dbReference>
<evidence type="ECO:0000256" key="8">
    <source>
        <dbReference type="ARBA" id="ARBA00022475"/>
    </source>
</evidence>
<dbReference type="Proteomes" id="UP000528322">
    <property type="component" value="Unassembled WGS sequence"/>
</dbReference>
<evidence type="ECO:0000256" key="5">
    <source>
        <dbReference type="ARBA" id="ARBA00010185"/>
    </source>
</evidence>
<keyword evidence="8" id="KW-1003">Cell membrane</keyword>
<keyword evidence="11 24" id="KW-0812">Transmembrane</keyword>
<keyword evidence="17" id="KW-1208">Phospholipid metabolism</keyword>
<evidence type="ECO:0000256" key="1">
    <source>
        <dbReference type="ARBA" id="ARBA00001698"/>
    </source>
</evidence>
<evidence type="ECO:0000256" key="21">
    <source>
        <dbReference type="ARBA" id="ARBA00032396"/>
    </source>
</evidence>
<evidence type="ECO:0000256" key="10">
    <source>
        <dbReference type="ARBA" id="ARBA00022679"/>
    </source>
</evidence>
<keyword evidence="12 25" id="KW-0548">Nucleotidyltransferase</keyword>
<dbReference type="RefSeq" id="WP_183732769.1">
    <property type="nucleotide sequence ID" value="NZ_JACHID010000010.1"/>
</dbReference>
<feature type="transmembrane region" description="Helical" evidence="24">
    <location>
        <begin position="194"/>
        <end position="214"/>
    </location>
</feature>
<evidence type="ECO:0000256" key="18">
    <source>
        <dbReference type="ARBA" id="ARBA00029893"/>
    </source>
</evidence>
<evidence type="ECO:0000256" key="11">
    <source>
        <dbReference type="ARBA" id="ARBA00022692"/>
    </source>
</evidence>
<dbReference type="GO" id="GO:0005886">
    <property type="term" value="C:plasma membrane"/>
    <property type="evidence" value="ECO:0007669"/>
    <property type="project" value="UniProtKB-SubCell"/>
</dbReference>
<keyword evidence="10 25" id="KW-0808">Transferase</keyword>
<evidence type="ECO:0000256" key="14">
    <source>
        <dbReference type="ARBA" id="ARBA00023098"/>
    </source>
</evidence>
<dbReference type="Pfam" id="PF01148">
    <property type="entry name" value="CTP_transf_1"/>
    <property type="match status" value="1"/>
</dbReference>
<feature type="transmembrane region" description="Helical" evidence="24">
    <location>
        <begin position="27"/>
        <end position="45"/>
    </location>
</feature>
<keyword evidence="26" id="KW-1185">Reference proteome</keyword>
<evidence type="ECO:0000256" key="12">
    <source>
        <dbReference type="ARBA" id="ARBA00022695"/>
    </source>
</evidence>
<dbReference type="PANTHER" id="PTHR46382:SF1">
    <property type="entry name" value="PHOSPHATIDATE CYTIDYLYLTRANSFERASE"/>
    <property type="match status" value="1"/>
</dbReference>
<comment type="pathway">
    <text evidence="3">Phospholipid metabolism; CDP-diacylglycerol biosynthesis; CDP-diacylglycerol from sn-glycerol 3-phosphate: step 3/3.</text>
</comment>
<dbReference type="AlphaFoldDB" id="A0A7W7Y5H8"/>
<evidence type="ECO:0000256" key="23">
    <source>
        <dbReference type="ARBA" id="ARBA00033406"/>
    </source>
</evidence>
<dbReference type="GO" id="GO:0016024">
    <property type="term" value="P:CDP-diacylglycerol biosynthetic process"/>
    <property type="evidence" value="ECO:0007669"/>
    <property type="project" value="TreeGrafter"/>
</dbReference>
<sequence>MKQRIITALIAIPAVLWLVVWSPYYVFGFVCAVAAALTASEYFAFRGHRGMFSLLGIFLFVFILSFSVHLAFAVFVLLAFSAIGLRLLRGDDLENYLSTSAQYGFAFLYFGLGYGAMILIRAEGYELLLAMMLAVWAADTFAYFGGKLLGKHPMSPAISPNKTWEGFAFGVAGATIVYAVTLAFYPVSFAVHPAFIGLAVGLVSIVGDLVESALKRSAGVKDSGTIIAGHGGIFDRMDSMVYVAPLYLVVLYTLLHLGAV</sequence>
<feature type="transmembrane region" description="Helical" evidence="24">
    <location>
        <begin position="103"/>
        <end position="120"/>
    </location>
</feature>
<feature type="transmembrane region" description="Helical" evidence="24">
    <location>
        <begin position="240"/>
        <end position="259"/>
    </location>
</feature>
<evidence type="ECO:0000313" key="26">
    <source>
        <dbReference type="Proteomes" id="UP000528322"/>
    </source>
</evidence>
<protein>
    <recommendedName>
        <fullName evidence="7">Phosphatidate cytidylyltransferase</fullName>
        <ecNumber evidence="6">2.7.7.41</ecNumber>
    </recommendedName>
    <alternativeName>
        <fullName evidence="20">CDP-DAG synthase</fullName>
    </alternativeName>
    <alternativeName>
        <fullName evidence="22">CDP-DG synthase</fullName>
    </alternativeName>
    <alternativeName>
        <fullName evidence="18">CDP-diacylglycerol synthase</fullName>
    </alternativeName>
    <alternativeName>
        <fullName evidence="21">CDP-diglyceride pyrophosphorylase</fullName>
    </alternativeName>
    <alternativeName>
        <fullName evidence="23">CDP-diglyceride synthase</fullName>
    </alternativeName>
    <alternativeName>
        <fullName evidence="19">CTP:phosphatidate cytidylyltransferase</fullName>
    </alternativeName>
</protein>
<gene>
    <name evidence="25" type="ORF">HNR37_001707</name>
</gene>
<feature type="transmembrane region" description="Helical" evidence="24">
    <location>
        <begin position="5"/>
        <end position="21"/>
    </location>
</feature>
<evidence type="ECO:0000256" key="24">
    <source>
        <dbReference type="SAM" id="Phobius"/>
    </source>
</evidence>
<keyword evidence="16" id="KW-0594">Phospholipid biosynthesis</keyword>
<feature type="transmembrane region" description="Helical" evidence="24">
    <location>
        <begin position="57"/>
        <end position="83"/>
    </location>
</feature>
<comment type="catalytic activity">
    <reaction evidence="1">
        <text>a 1,2-diacyl-sn-glycero-3-phosphate + CTP + H(+) = a CDP-1,2-diacyl-sn-glycerol + diphosphate</text>
        <dbReference type="Rhea" id="RHEA:16229"/>
        <dbReference type="ChEBI" id="CHEBI:15378"/>
        <dbReference type="ChEBI" id="CHEBI:33019"/>
        <dbReference type="ChEBI" id="CHEBI:37563"/>
        <dbReference type="ChEBI" id="CHEBI:58332"/>
        <dbReference type="ChEBI" id="CHEBI:58608"/>
        <dbReference type="EC" id="2.7.7.41"/>
    </reaction>
</comment>
<feature type="transmembrane region" description="Helical" evidence="24">
    <location>
        <begin position="127"/>
        <end position="146"/>
    </location>
</feature>
<comment type="caution">
    <text evidence="25">The sequence shown here is derived from an EMBL/GenBank/DDBJ whole genome shotgun (WGS) entry which is preliminary data.</text>
</comment>
<comment type="pathway">
    <text evidence="4">Lipid metabolism.</text>
</comment>
<keyword evidence="14" id="KW-0443">Lipid metabolism</keyword>
<keyword evidence="15 24" id="KW-0472">Membrane</keyword>
<evidence type="ECO:0000256" key="9">
    <source>
        <dbReference type="ARBA" id="ARBA00022516"/>
    </source>
</evidence>
<evidence type="ECO:0000256" key="6">
    <source>
        <dbReference type="ARBA" id="ARBA00012487"/>
    </source>
</evidence>
<evidence type="ECO:0000256" key="19">
    <source>
        <dbReference type="ARBA" id="ARBA00031825"/>
    </source>
</evidence>
<evidence type="ECO:0000256" key="15">
    <source>
        <dbReference type="ARBA" id="ARBA00023136"/>
    </source>
</evidence>
<accession>A0A7W7Y5H8</accession>
<evidence type="ECO:0000256" key="17">
    <source>
        <dbReference type="ARBA" id="ARBA00023264"/>
    </source>
</evidence>
<name>A0A7W7Y5H8_9BACT</name>
<dbReference type="EMBL" id="JACHID010000010">
    <property type="protein sequence ID" value="MBB5022372.1"/>
    <property type="molecule type" value="Genomic_DNA"/>
</dbReference>
<comment type="similarity">
    <text evidence="5">Belongs to the CDS family.</text>
</comment>
<evidence type="ECO:0000256" key="4">
    <source>
        <dbReference type="ARBA" id="ARBA00005189"/>
    </source>
</evidence>
<evidence type="ECO:0000256" key="20">
    <source>
        <dbReference type="ARBA" id="ARBA00032253"/>
    </source>
</evidence>
<proteinExistence type="inferred from homology"/>
<dbReference type="EC" id="2.7.7.41" evidence="6"/>
<evidence type="ECO:0000313" key="25">
    <source>
        <dbReference type="EMBL" id="MBB5022372.1"/>
    </source>
</evidence>
<reference evidence="25 26" key="1">
    <citation type="submission" date="2020-08" db="EMBL/GenBank/DDBJ databases">
        <title>Genomic Encyclopedia of Type Strains, Phase IV (KMG-IV): sequencing the most valuable type-strain genomes for metagenomic binning, comparative biology and taxonomic classification.</title>
        <authorList>
            <person name="Goeker M."/>
        </authorList>
    </citation>
    <scope>NUCLEOTIDE SEQUENCE [LARGE SCALE GENOMIC DNA]</scope>
    <source>
        <strain evidence="25 26">DSM 22071</strain>
    </source>
</reference>
<evidence type="ECO:0000256" key="22">
    <source>
        <dbReference type="ARBA" id="ARBA00032743"/>
    </source>
</evidence>
<evidence type="ECO:0000256" key="2">
    <source>
        <dbReference type="ARBA" id="ARBA00004651"/>
    </source>
</evidence>
<comment type="subcellular location">
    <subcellularLocation>
        <location evidence="2">Cell membrane</location>
        <topology evidence="2">Multi-pass membrane protein</topology>
    </subcellularLocation>
</comment>
<evidence type="ECO:0000256" key="7">
    <source>
        <dbReference type="ARBA" id="ARBA00019373"/>
    </source>
</evidence>
<evidence type="ECO:0000256" key="16">
    <source>
        <dbReference type="ARBA" id="ARBA00023209"/>
    </source>
</evidence>
<feature type="transmembrane region" description="Helical" evidence="24">
    <location>
        <begin position="166"/>
        <end position="187"/>
    </location>
</feature>
<keyword evidence="9" id="KW-0444">Lipid biosynthesis</keyword>
<organism evidence="25 26">
    <name type="scientific">Desulfurispira natronophila</name>
    <dbReference type="NCBI Taxonomy" id="682562"/>
    <lineage>
        <taxon>Bacteria</taxon>
        <taxon>Pseudomonadati</taxon>
        <taxon>Chrysiogenota</taxon>
        <taxon>Chrysiogenia</taxon>
        <taxon>Chrysiogenales</taxon>
        <taxon>Chrysiogenaceae</taxon>
        <taxon>Desulfurispira</taxon>
    </lineage>
</organism>
<evidence type="ECO:0000256" key="3">
    <source>
        <dbReference type="ARBA" id="ARBA00005119"/>
    </source>
</evidence>
<evidence type="ECO:0000256" key="13">
    <source>
        <dbReference type="ARBA" id="ARBA00022989"/>
    </source>
</evidence>
<keyword evidence="13 24" id="KW-1133">Transmembrane helix</keyword>